<dbReference type="GO" id="GO:0003677">
    <property type="term" value="F:DNA binding"/>
    <property type="evidence" value="ECO:0007669"/>
    <property type="project" value="InterPro"/>
</dbReference>
<dbReference type="InterPro" id="IPR034136">
    <property type="entry name" value="TOPRIM_Topo6A/Spo11"/>
</dbReference>
<dbReference type="AlphaFoldDB" id="X1RRX9"/>
<dbReference type="GO" id="GO:0005694">
    <property type="term" value="C:chromosome"/>
    <property type="evidence" value="ECO:0007669"/>
    <property type="project" value="InterPro"/>
</dbReference>
<evidence type="ECO:0000259" key="1">
    <source>
        <dbReference type="Pfam" id="PF21180"/>
    </source>
</evidence>
<sequence>YDVYESFEHGIDTEAINRFEPGVGNKVVMVEKMGLFHMMRANDFDRRLDAILICTEGFSTEAARLIMVGAAAQGLPICILHDYDINGLLIHDTLLEPTKRRDSFIEGTTYDLGFTYEQLKTLMKRPEPVELKAGDRGKLRGLLADAKVSSEEYEFLLKYRVELNALTPLELLRWLEAELEQRELWKTIPDEVQLREEAESQMRAELSDYRIGLASDVAVSILEELGLDRARELIDGIESYAQDRAMEEIDWPYVESKASVDELVERLKKRPENYWKHTARVMGLEEAAPFKDEMDKESVDVI</sequence>
<feature type="domain" description="Topoisomerase 6 subunit A/Spo11 TOPRIM" evidence="1">
    <location>
        <begin position="27"/>
        <end position="94"/>
    </location>
</feature>
<organism evidence="2">
    <name type="scientific">marine sediment metagenome</name>
    <dbReference type="NCBI Taxonomy" id="412755"/>
    <lineage>
        <taxon>unclassified sequences</taxon>
        <taxon>metagenomes</taxon>
        <taxon>ecological metagenomes</taxon>
    </lineage>
</organism>
<accession>X1RRX9</accession>
<dbReference type="EMBL" id="BARW01009684">
    <property type="protein sequence ID" value="GAI83457.1"/>
    <property type="molecule type" value="Genomic_DNA"/>
</dbReference>
<proteinExistence type="predicted"/>
<feature type="non-terminal residue" evidence="2">
    <location>
        <position position="302"/>
    </location>
</feature>
<comment type="caution">
    <text evidence="2">The sequence shown here is derived from an EMBL/GenBank/DDBJ whole genome shotgun (WGS) entry which is preliminary data.</text>
</comment>
<evidence type="ECO:0000313" key="2">
    <source>
        <dbReference type="EMBL" id="GAI83457.1"/>
    </source>
</evidence>
<name>X1RRX9_9ZZZZ</name>
<gene>
    <name evidence="2" type="ORF">S12H4_19378</name>
</gene>
<dbReference type="InterPro" id="IPR036078">
    <property type="entry name" value="Spo11/TopoVI_A_sf"/>
</dbReference>
<feature type="non-terminal residue" evidence="2">
    <location>
        <position position="1"/>
    </location>
</feature>
<protein>
    <recommendedName>
        <fullName evidence="1">Topoisomerase 6 subunit A/Spo11 TOPRIM domain-containing protein</fullName>
    </recommendedName>
</protein>
<dbReference type="Pfam" id="PF21180">
    <property type="entry name" value="TOP6A-Spo11_Toprim"/>
    <property type="match status" value="1"/>
</dbReference>
<dbReference type="SUPFAM" id="SSF56726">
    <property type="entry name" value="DNA topoisomerase IV, alpha subunit"/>
    <property type="match status" value="1"/>
</dbReference>
<reference evidence="2" key="1">
    <citation type="journal article" date="2014" name="Front. Microbiol.">
        <title>High frequency of phylogenetically diverse reductive dehalogenase-homologous genes in deep subseafloor sedimentary metagenomes.</title>
        <authorList>
            <person name="Kawai M."/>
            <person name="Futagami T."/>
            <person name="Toyoda A."/>
            <person name="Takaki Y."/>
            <person name="Nishi S."/>
            <person name="Hori S."/>
            <person name="Arai W."/>
            <person name="Tsubouchi T."/>
            <person name="Morono Y."/>
            <person name="Uchiyama I."/>
            <person name="Ito T."/>
            <person name="Fujiyama A."/>
            <person name="Inagaki F."/>
            <person name="Takami H."/>
        </authorList>
    </citation>
    <scope>NUCLEOTIDE SEQUENCE</scope>
    <source>
        <strain evidence="2">Expedition CK06-06</strain>
    </source>
</reference>
<dbReference type="Gene3D" id="3.40.1360.10">
    <property type="match status" value="1"/>
</dbReference>